<protein>
    <submittedName>
        <fullName evidence="1">Uncharacterized protein</fullName>
    </submittedName>
</protein>
<evidence type="ECO:0000313" key="1">
    <source>
        <dbReference type="EMBL" id="KNZ68199.1"/>
    </source>
</evidence>
<evidence type="ECO:0000313" key="2">
    <source>
        <dbReference type="Proteomes" id="UP000037175"/>
    </source>
</evidence>
<proteinExistence type="predicted"/>
<dbReference type="Proteomes" id="UP000037175">
    <property type="component" value="Unassembled WGS sequence"/>
</dbReference>
<keyword evidence="2" id="KW-1185">Reference proteome</keyword>
<dbReference type="Pfam" id="PF12910">
    <property type="entry name" value="PHD_like"/>
    <property type="match status" value="1"/>
</dbReference>
<name>A0A0L6VZC5_9FIRM</name>
<organism evidence="1 2">
    <name type="scientific">Thermincola ferriacetica</name>
    <dbReference type="NCBI Taxonomy" id="281456"/>
    <lineage>
        <taxon>Bacteria</taxon>
        <taxon>Bacillati</taxon>
        <taxon>Bacillota</taxon>
        <taxon>Clostridia</taxon>
        <taxon>Eubacteriales</taxon>
        <taxon>Thermincolaceae</taxon>
        <taxon>Thermincola</taxon>
    </lineage>
</organism>
<reference evidence="2" key="1">
    <citation type="submission" date="2015-07" db="EMBL/GenBank/DDBJ databases">
        <title>Complete Genome of Thermincola ferriacetica strain Z-0001T.</title>
        <authorList>
            <person name="Lusk B."/>
            <person name="Badalamenti J.P."/>
            <person name="Parameswaran P."/>
            <person name="Bond D.R."/>
            <person name="Torres C.I."/>
        </authorList>
    </citation>
    <scope>NUCLEOTIDE SEQUENCE [LARGE SCALE GENOMIC DNA]</scope>
    <source>
        <strain evidence="2">Z-0001</strain>
    </source>
</reference>
<dbReference type="EMBL" id="LGTE01000044">
    <property type="protein sequence ID" value="KNZ68199.1"/>
    <property type="molecule type" value="Genomic_DNA"/>
</dbReference>
<gene>
    <name evidence="1" type="ORF">Tfer_3252</name>
</gene>
<accession>A0A0L6VZC5</accession>
<dbReference type="Gene3D" id="3.30.160.620">
    <property type="match status" value="1"/>
</dbReference>
<dbReference type="InterPro" id="IPR035424">
    <property type="entry name" value="Antitoxin_RelB"/>
</dbReference>
<sequence>MKMLDELQFTQARKEFTAMYNHVFNEYRPMIVKRKQAEEIMVLRTDLQKMLLCKFSLKPEITTEEDGSITMTLDQLDIYTNAESLEEATKQLIEDLKIYAQDYIKRSQLFFNAPNRQSHFPYVLRILLSENDDEIRNMLEL</sequence>
<comment type="caution">
    <text evidence="1">The sequence shown here is derived from an EMBL/GenBank/DDBJ whole genome shotgun (WGS) entry which is preliminary data.</text>
</comment>
<dbReference type="AlphaFoldDB" id="A0A0L6VZC5"/>